<proteinExistence type="predicted"/>
<accession>A0A0C9WJF6</accession>
<sequence length="502" mass="56493">MSFKVCDDSSIFAKLLVDWSSGDLTSQLSEVDSVIAQIISEISMLACSPVYRASEPDDFVMSKQLTTPFELGKTCRTWRHIVWTSPRCWNIIFLGLQRNAETYQVQVALLEGWLSRSGDLPLSIHLDEMEEEPAQWARNPHTEVFNLLARYSHRWLHVSTFLVDPYWKQLEEFPLPRLTSLAVGPPGIIQRAAGYEASWRISDAPLLRNAYITAFREEIILPAHKLTQITLESMDWRDCLSILSKCGPNLVYCALPDLRTEIDDGIIPAAFTLPCLSSFSAGSPFPMAYSPVLRILQCITAPVLSRMQLQWNGNPGTEPLLAIGDLLSRSSCSLRELSLNIVQYMLYNEPLLIALLAYTEKLEKLELICNFGGTSDVILDHLNPARPQPQYLPAGQILLPNLRCFHYYGLMEFELGTLVDMIDMRYRMAEDSEEGLGLRSEGDCDRVARPAELDINICLEVVPSKRASLSAFAETLRRLTKEHAGVTLSFSDEVGKNISLKD</sequence>
<reference evidence="2" key="2">
    <citation type="submission" date="2015-01" db="EMBL/GenBank/DDBJ databases">
        <title>Evolutionary Origins and Diversification of the Mycorrhizal Mutualists.</title>
        <authorList>
            <consortium name="DOE Joint Genome Institute"/>
            <consortium name="Mycorrhizal Genomics Consortium"/>
            <person name="Kohler A."/>
            <person name="Kuo A."/>
            <person name="Nagy L.G."/>
            <person name="Floudas D."/>
            <person name="Copeland A."/>
            <person name="Barry K.W."/>
            <person name="Cichocki N."/>
            <person name="Veneault-Fourrey C."/>
            <person name="LaButti K."/>
            <person name="Lindquist E.A."/>
            <person name="Lipzen A."/>
            <person name="Lundell T."/>
            <person name="Morin E."/>
            <person name="Murat C."/>
            <person name="Riley R."/>
            <person name="Ohm R."/>
            <person name="Sun H."/>
            <person name="Tunlid A."/>
            <person name="Henrissat B."/>
            <person name="Grigoriev I.V."/>
            <person name="Hibbett D.S."/>
            <person name="Martin F."/>
        </authorList>
    </citation>
    <scope>NUCLEOTIDE SEQUENCE [LARGE SCALE GENOMIC DNA]</scope>
    <source>
        <strain evidence="2">LaAM-08-1</strain>
    </source>
</reference>
<dbReference type="HOGENOM" id="CLU_018544_14_2_1"/>
<protein>
    <recommendedName>
        <fullName evidence="3">F-box domain-containing protein</fullName>
    </recommendedName>
</protein>
<organism evidence="1 2">
    <name type="scientific">Laccaria amethystina LaAM-08-1</name>
    <dbReference type="NCBI Taxonomy" id="1095629"/>
    <lineage>
        <taxon>Eukaryota</taxon>
        <taxon>Fungi</taxon>
        <taxon>Dikarya</taxon>
        <taxon>Basidiomycota</taxon>
        <taxon>Agaricomycotina</taxon>
        <taxon>Agaricomycetes</taxon>
        <taxon>Agaricomycetidae</taxon>
        <taxon>Agaricales</taxon>
        <taxon>Agaricineae</taxon>
        <taxon>Hydnangiaceae</taxon>
        <taxon>Laccaria</taxon>
    </lineage>
</organism>
<keyword evidence="2" id="KW-1185">Reference proteome</keyword>
<dbReference type="AlphaFoldDB" id="A0A0C9WJF6"/>
<name>A0A0C9WJF6_9AGAR</name>
<dbReference type="EMBL" id="KN838785">
    <property type="protein sequence ID" value="KIJ94609.1"/>
    <property type="molecule type" value="Genomic_DNA"/>
</dbReference>
<dbReference type="OrthoDB" id="2961601at2759"/>
<reference evidence="1 2" key="1">
    <citation type="submission" date="2014-04" db="EMBL/GenBank/DDBJ databases">
        <authorList>
            <consortium name="DOE Joint Genome Institute"/>
            <person name="Kuo A."/>
            <person name="Kohler A."/>
            <person name="Nagy L.G."/>
            <person name="Floudas D."/>
            <person name="Copeland A."/>
            <person name="Barry K.W."/>
            <person name="Cichocki N."/>
            <person name="Veneault-Fourrey C."/>
            <person name="LaButti K."/>
            <person name="Lindquist E.A."/>
            <person name="Lipzen A."/>
            <person name="Lundell T."/>
            <person name="Morin E."/>
            <person name="Murat C."/>
            <person name="Sun H."/>
            <person name="Tunlid A."/>
            <person name="Henrissat B."/>
            <person name="Grigoriev I.V."/>
            <person name="Hibbett D.S."/>
            <person name="Martin F."/>
            <person name="Nordberg H.P."/>
            <person name="Cantor M.N."/>
            <person name="Hua S.X."/>
        </authorList>
    </citation>
    <scope>NUCLEOTIDE SEQUENCE [LARGE SCALE GENOMIC DNA]</scope>
    <source>
        <strain evidence="1 2">LaAM-08-1</strain>
    </source>
</reference>
<dbReference type="Proteomes" id="UP000054477">
    <property type="component" value="Unassembled WGS sequence"/>
</dbReference>
<gene>
    <name evidence="1" type="ORF">K443DRAFT_134677</name>
</gene>
<dbReference type="STRING" id="1095629.A0A0C9WJF6"/>
<evidence type="ECO:0000313" key="1">
    <source>
        <dbReference type="EMBL" id="KIJ94609.1"/>
    </source>
</evidence>
<evidence type="ECO:0000313" key="2">
    <source>
        <dbReference type="Proteomes" id="UP000054477"/>
    </source>
</evidence>
<evidence type="ECO:0008006" key="3">
    <source>
        <dbReference type="Google" id="ProtNLM"/>
    </source>
</evidence>